<dbReference type="Proteomes" id="UP001218188">
    <property type="component" value="Unassembled WGS sequence"/>
</dbReference>
<proteinExistence type="predicted"/>
<dbReference type="EMBL" id="JARJCM010000013">
    <property type="protein sequence ID" value="KAJ7042179.1"/>
    <property type="molecule type" value="Genomic_DNA"/>
</dbReference>
<protein>
    <submittedName>
        <fullName evidence="1">Uncharacterized protein</fullName>
    </submittedName>
</protein>
<keyword evidence="2" id="KW-1185">Reference proteome</keyword>
<sequence length="151" mass="16628">MFHYIQIFLSPRLTTLKLDGLDSETFADFAIFSTLAAKCPSSRNVVLPPISLPLSMVLLLLGMMHRIKTPSTTKRFTDMSLSHPVGFDLNDAAICRMATAWPQIKSLALHSFPARHLPTGVTLEGLEALPERCPGETLDNLGRDSSFQSLT</sequence>
<organism evidence="1 2">
    <name type="scientific">Mycena alexandri</name>
    <dbReference type="NCBI Taxonomy" id="1745969"/>
    <lineage>
        <taxon>Eukaryota</taxon>
        <taxon>Fungi</taxon>
        <taxon>Dikarya</taxon>
        <taxon>Basidiomycota</taxon>
        <taxon>Agaricomycotina</taxon>
        <taxon>Agaricomycetes</taxon>
        <taxon>Agaricomycetidae</taxon>
        <taxon>Agaricales</taxon>
        <taxon>Marasmiineae</taxon>
        <taxon>Mycenaceae</taxon>
        <taxon>Mycena</taxon>
    </lineage>
</organism>
<name>A0AAD6T9U9_9AGAR</name>
<evidence type="ECO:0000313" key="2">
    <source>
        <dbReference type="Proteomes" id="UP001218188"/>
    </source>
</evidence>
<gene>
    <name evidence="1" type="ORF">C8F04DRAFT_1252159</name>
</gene>
<comment type="caution">
    <text evidence="1">The sequence shown here is derived from an EMBL/GenBank/DDBJ whole genome shotgun (WGS) entry which is preliminary data.</text>
</comment>
<accession>A0AAD6T9U9</accession>
<reference evidence="1" key="1">
    <citation type="submission" date="2023-03" db="EMBL/GenBank/DDBJ databases">
        <title>Massive genome expansion in bonnet fungi (Mycena s.s.) driven by repeated elements and novel gene families across ecological guilds.</title>
        <authorList>
            <consortium name="Lawrence Berkeley National Laboratory"/>
            <person name="Harder C.B."/>
            <person name="Miyauchi S."/>
            <person name="Viragh M."/>
            <person name="Kuo A."/>
            <person name="Thoen E."/>
            <person name="Andreopoulos B."/>
            <person name="Lu D."/>
            <person name="Skrede I."/>
            <person name="Drula E."/>
            <person name="Henrissat B."/>
            <person name="Morin E."/>
            <person name="Kohler A."/>
            <person name="Barry K."/>
            <person name="LaButti K."/>
            <person name="Morin E."/>
            <person name="Salamov A."/>
            <person name="Lipzen A."/>
            <person name="Mereny Z."/>
            <person name="Hegedus B."/>
            <person name="Baldrian P."/>
            <person name="Stursova M."/>
            <person name="Weitz H."/>
            <person name="Taylor A."/>
            <person name="Grigoriev I.V."/>
            <person name="Nagy L.G."/>
            <person name="Martin F."/>
            <person name="Kauserud H."/>
        </authorList>
    </citation>
    <scope>NUCLEOTIDE SEQUENCE</scope>
    <source>
        <strain evidence="1">CBHHK200</strain>
    </source>
</reference>
<evidence type="ECO:0000313" key="1">
    <source>
        <dbReference type="EMBL" id="KAJ7042179.1"/>
    </source>
</evidence>
<dbReference type="AlphaFoldDB" id="A0AAD6T9U9"/>